<keyword evidence="3" id="KW-1185">Reference proteome</keyword>
<sequence length="300" mass="35145">MLNTIKSLNEALQFLYKNGLDTSEFIYRGQNNVDWGLQPSVYRYKNLLRYQTVVFENLLLQSKPYIPMSPLTVTNHDLEWLMTCQHYGIPTRLLDWSKDPLVGLFFACYDSQIKDKDGALFVAKKADYEQILKFSDFNEIQTQRDKGEIVFFESNTPNPRMRSQSGCFMLWDSYPLDKSVSTESYDLFEYQKRRPEAFFVKKIIIPSKYKKLILNQLKNNYQIDEEILLQNNKPISLHFAPRFQKLKANILIKTLWMTDAESLKGNEYFKALVLTGEGNMRDSFKNCDNLSSLILGRKPI</sequence>
<evidence type="ECO:0000313" key="3">
    <source>
        <dbReference type="Proteomes" id="UP001595812"/>
    </source>
</evidence>
<evidence type="ECO:0000313" key="2">
    <source>
        <dbReference type="EMBL" id="MFC3875892.1"/>
    </source>
</evidence>
<organism evidence="2 3">
    <name type="scientific">Winogradskyella maritima</name>
    <dbReference type="NCBI Taxonomy" id="1517766"/>
    <lineage>
        <taxon>Bacteria</taxon>
        <taxon>Pseudomonadati</taxon>
        <taxon>Bacteroidota</taxon>
        <taxon>Flavobacteriia</taxon>
        <taxon>Flavobacteriales</taxon>
        <taxon>Flavobacteriaceae</taxon>
        <taxon>Winogradskyella</taxon>
    </lineage>
</organism>
<dbReference type="SMART" id="SM00901">
    <property type="entry name" value="FRG"/>
    <property type="match status" value="1"/>
</dbReference>
<protein>
    <submittedName>
        <fullName evidence="2">FRG domain-containing protein</fullName>
    </submittedName>
</protein>
<reference evidence="3" key="1">
    <citation type="journal article" date="2019" name="Int. J. Syst. Evol. Microbiol.">
        <title>The Global Catalogue of Microorganisms (GCM) 10K type strain sequencing project: providing services to taxonomists for standard genome sequencing and annotation.</title>
        <authorList>
            <consortium name="The Broad Institute Genomics Platform"/>
            <consortium name="The Broad Institute Genome Sequencing Center for Infectious Disease"/>
            <person name="Wu L."/>
            <person name="Ma J."/>
        </authorList>
    </citation>
    <scope>NUCLEOTIDE SEQUENCE [LARGE SCALE GENOMIC DNA]</scope>
    <source>
        <strain evidence="3">CECT 8979</strain>
    </source>
</reference>
<dbReference type="Proteomes" id="UP001595812">
    <property type="component" value="Unassembled WGS sequence"/>
</dbReference>
<proteinExistence type="predicted"/>
<dbReference type="RefSeq" id="WP_386096311.1">
    <property type="nucleotide sequence ID" value="NZ_JBHSAT010000004.1"/>
</dbReference>
<feature type="domain" description="FRG" evidence="1">
    <location>
        <begin position="21"/>
        <end position="121"/>
    </location>
</feature>
<accession>A0ABV8AH18</accession>
<gene>
    <name evidence="2" type="ORF">ACFOSX_01505</name>
</gene>
<dbReference type="EMBL" id="JBHSAT010000004">
    <property type="protein sequence ID" value="MFC3875892.1"/>
    <property type="molecule type" value="Genomic_DNA"/>
</dbReference>
<comment type="caution">
    <text evidence="2">The sequence shown here is derived from an EMBL/GenBank/DDBJ whole genome shotgun (WGS) entry which is preliminary data.</text>
</comment>
<dbReference type="Pfam" id="PF08867">
    <property type="entry name" value="FRG"/>
    <property type="match status" value="1"/>
</dbReference>
<dbReference type="InterPro" id="IPR014966">
    <property type="entry name" value="FRG-dom"/>
</dbReference>
<name>A0ABV8AH18_9FLAO</name>
<evidence type="ECO:0000259" key="1">
    <source>
        <dbReference type="SMART" id="SM00901"/>
    </source>
</evidence>